<proteinExistence type="inferred from homology"/>
<dbReference type="InterPro" id="IPR001611">
    <property type="entry name" value="Leu-rich_rpt"/>
</dbReference>
<dbReference type="SMART" id="SM00365">
    <property type="entry name" value="LRR_SD22"/>
    <property type="match status" value="5"/>
</dbReference>
<accession>A0ABM4A2Y9</accession>
<comment type="similarity">
    <text evidence="2">Belongs to the RLP family.</text>
</comment>
<reference evidence="14" key="2">
    <citation type="submission" date="2025-08" db="UniProtKB">
        <authorList>
            <consortium name="RefSeq"/>
        </authorList>
    </citation>
    <scope>IDENTIFICATION</scope>
    <source>
        <tissue evidence="14">Seedling</tissue>
    </source>
</reference>
<evidence type="ECO:0000256" key="6">
    <source>
        <dbReference type="ARBA" id="ARBA00022729"/>
    </source>
</evidence>
<evidence type="ECO:0000256" key="10">
    <source>
        <dbReference type="ARBA" id="ARBA00023170"/>
    </source>
</evidence>
<evidence type="ECO:0000313" key="14">
    <source>
        <dbReference type="RefSeq" id="XP_060671097.1"/>
    </source>
</evidence>
<sequence length="733" mass="81555">MKRWNSAIDCCSWDGVLCNTETGHILSLDLSNSWIYGPLLSNSSLFNLHCLRKLNLAFNNFSPSPIPSEFHRLSRNSGLTGSLPEFHSGSTLKFLDLSKTTFSGKLPVSIGKLKFLNFMDLEKCNFRGVVPYSLWNLSELSYLGLSSNHFYGQLPYRVGNLAKLTTIDLSGNQFSGELPSSLGNLTQLKYLFLDDNNFSGQIPSSFGNLSQLEMLILSTNLFDGKFPSSLPHQIKSINLQNNNLTGSIPSTIQNLTFLECIDLSYNSFTGVIPRSLFKLPSLTYLSLKNNQLSGSLNIQNISDHSSKLENLFLSKNNLTGHIPSSISKLKMLREMCLDSNDLSGSLDFGTIFSGLSLLHDLLLSNNRGLFVTNNNSPLVLPWKKLYLLDLHSNMLGGPVVVPPMSTRYFSVSENSLVGRIDPLFCKLADLQYLDLSSNNLSGTIPQCLGNFNSSLLVLNLRINHFHGEMPETCGDRRKLKTLDLSCNQLYGKMPNSLIKCEELQILNLSQLDDTFPFWLQNLLNPQVLILAHNKFHCPCPHNFSGFLKLSIIDLSFHDFSGSLSSEYFTNWTSMSKISQRNSSGVTYIGDDESYQYSVTEVNKGLEMLFVKIFAMFVSIDFSNNRFHGEIPETIGDLQYLIVLNLSSNDFSRHIPSSLRNLVELESLDLSNNKLSGKIPPQLTSLTFLEYLNVSKNRLTGPIPQAGQIGIFPNSSFEGNAGLCGLPLSKTCGT</sequence>
<dbReference type="InterPro" id="IPR032675">
    <property type="entry name" value="LRR_dom_sf"/>
</dbReference>
<evidence type="ECO:0000256" key="9">
    <source>
        <dbReference type="ARBA" id="ARBA00023136"/>
    </source>
</evidence>
<comment type="subcellular location">
    <subcellularLocation>
        <location evidence="1">Cell membrane</location>
        <topology evidence="1">Single-pass type I membrane protein</topology>
    </subcellularLocation>
</comment>
<dbReference type="Pfam" id="PF00560">
    <property type="entry name" value="LRR_1"/>
    <property type="match status" value="5"/>
</dbReference>
<keyword evidence="11" id="KW-0325">Glycoprotein</keyword>
<dbReference type="Gene3D" id="3.80.10.10">
    <property type="entry name" value="Ribonuclease Inhibitor"/>
    <property type="match status" value="4"/>
</dbReference>
<dbReference type="Pfam" id="PF23598">
    <property type="entry name" value="LRR_14"/>
    <property type="match status" value="1"/>
</dbReference>
<keyword evidence="3" id="KW-1003">Cell membrane</keyword>
<protein>
    <submittedName>
        <fullName evidence="14">Receptor-like protein 53</fullName>
    </submittedName>
</protein>
<dbReference type="InterPro" id="IPR046956">
    <property type="entry name" value="RLP23-like"/>
</dbReference>
<evidence type="ECO:0000256" key="7">
    <source>
        <dbReference type="ARBA" id="ARBA00022737"/>
    </source>
</evidence>
<evidence type="ECO:0000256" key="2">
    <source>
        <dbReference type="ARBA" id="ARBA00009592"/>
    </source>
</evidence>
<evidence type="ECO:0000313" key="13">
    <source>
        <dbReference type="Proteomes" id="UP001652623"/>
    </source>
</evidence>
<keyword evidence="7" id="KW-0677">Repeat</keyword>
<keyword evidence="4" id="KW-0433">Leucine-rich repeat</keyword>
<name>A0ABM4A2Y9_ZIZJJ</name>
<keyword evidence="10" id="KW-0675">Receptor</keyword>
<dbReference type="Proteomes" id="UP001652623">
    <property type="component" value="Chromosome 2"/>
</dbReference>
<evidence type="ECO:0000256" key="1">
    <source>
        <dbReference type="ARBA" id="ARBA00004251"/>
    </source>
</evidence>
<gene>
    <name evidence="14" type="primary">LOC125422760</name>
</gene>
<dbReference type="Pfam" id="PF13855">
    <property type="entry name" value="LRR_8"/>
    <property type="match status" value="2"/>
</dbReference>
<feature type="domain" description="Disease resistance R13L4/SHOC-2-like LRR" evidence="12">
    <location>
        <begin position="119"/>
        <end position="217"/>
    </location>
</feature>
<dbReference type="RefSeq" id="XP_060671097.1">
    <property type="nucleotide sequence ID" value="XM_060815114.1"/>
</dbReference>
<keyword evidence="8" id="KW-1133">Transmembrane helix</keyword>
<dbReference type="InterPro" id="IPR003591">
    <property type="entry name" value="Leu-rich_rpt_typical-subtyp"/>
</dbReference>
<dbReference type="SUPFAM" id="SSF52047">
    <property type="entry name" value="RNI-like"/>
    <property type="match status" value="1"/>
</dbReference>
<reference evidence="13" key="1">
    <citation type="submission" date="2025-05" db="UniProtKB">
        <authorList>
            <consortium name="RefSeq"/>
        </authorList>
    </citation>
    <scope>NUCLEOTIDE SEQUENCE [LARGE SCALE GENOMIC DNA]</scope>
</reference>
<dbReference type="PROSITE" id="PS51450">
    <property type="entry name" value="LRR"/>
    <property type="match status" value="1"/>
</dbReference>
<evidence type="ECO:0000256" key="11">
    <source>
        <dbReference type="ARBA" id="ARBA00023180"/>
    </source>
</evidence>
<dbReference type="InterPro" id="IPR055414">
    <property type="entry name" value="LRR_R13L4/SHOC2-like"/>
</dbReference>
<evidence type="ECO:0000256" key="5">
    <source>
        <dbReference type="ARBA" id="ARBA00022692"/>
    </source>
</evidence>
<dbReference type="PANTHER" id="PTHR48061">
    <property type="entry name" value="LEUCINE-RICH REPEAT RECEPTOR PROTEIN KINASE EMS1-LIKE-RELATED"/>
    <property type="match status" value="1"/>
</dbReference>
<evidence type="ECO:0000256" key="3">
    <source>
        <dbReference type="ARBA" id="ARBA00022475"/>
    </source>
</evidence>
<evidence type="ECO:0000256" key="8">
    <source>
        <dbReference type="ARBA" id="ARBA00022989"/>
    </source>
</evidence>
<dbReference type="PRINTS" id="PR00019">
    <property type="entry name" value="LEURICHRPT"/>
</dbReference>
<dbReference type="GeneID" id="125422760"/>
<keyword evidence="9" id="KW-0472">Membrane</keyword>
<evidence type="ECO:0000256" key="4">
    <source>
        <dbReference type="ARBA" id="ARBA00022614"/>
    </source>
</evidence>
<organism evidence="13 14">
    <name type="scientific">Ziziphus jujuba</name>
    <name type="common">Chinese jujube</name>
    <name type="synonym">Ziziphus sativa</name>
    <dbReference type="NCBI Taxonomy" id="326968"/>
    <lineage>
        <taxon>Eukaryota</taxon>
        <taxon>Viridiplantae</taxon>
        <taxon>Streptophyta</taxon>
        <taxon>Embryophyta</taxon>
        <taxon>Tracheophyta</taxon>
        <taxon>Spermatophyta</taxon>
        <taxon>Magnoliopsida</taxon>
        <taxon>eudicotyledons</taxon>
        <taxon>Gunneridae</taxon>
        <taxon>Pentapetalae</taxon>
        <taxon>rosids</taxon>
        <taxon>fabids</taxon>
        <taxon>Rosales</taxon>
        <taxon>Rhamnaceae</taxon>
        <taxon>Paliureae</taxon>
        <taxon>Ziziphus</taxon>
    </lineage>
</organism>
<dbReference type="SMART" id="SM00369">
    <property type="entry name" value="LRR_TYP"/>
    <property type="match status" value="9"/>
</dbReference>
<dbReference type="PANTHER" id="PTHR48061:SF36">
    <property type="entry name" value="RECEPTOR-LIKE PROTEIN 12"/>
    <property type="match status" value="1"/>
</dbReference>
<keyword evidence="13" id="KW-1185">Reference proteome</keyword>
<dbReference type="SUPFAM" id="SSF52058">
    <property type="entry name" value="L domain-like"/>
    <property type="match status" value="1"/>
</dbReference>
<evidence type="ECO:0000259" key="12">
    <source>
        <dbReference type="Pfam" id="PF23598"/>
    </source>
</evidence>
<keyword evidence="6" id="KW-0732">Signal</keyword>
<keyword evidence="5" id="KW-0812">Transmembrane</keyword>